<dbReference type="InterPro" id="IPR005467">
    <property type="entry name" value="His_kinase_dom"/>
</dbReference>
<keyword evidence="7" id="KW-0067">ATP-binding</keyword>
<evidence type="ECO:0000313" key="15">
    <source>
        <dbReference type="Proteomes" id="UP000017127"/>
    </source>
</evidence>
<keyword evidence="9" id="KW-0175">Coiled coil</keyword>
<evidence type="ECO:0000256" key="9">
    <source>
        <dbReference type="SAM" id="Coils"/>
    </source>
</evidence>
<dbReference type="NCBIfam" id="TIGR00229">
    <property type="entry name" value="sensory_box"/>
    <property type="match status" value="5"/>
</dbReference>
<dbReference type="SUPFAM" id="SSF55874">
    <property type="entry name" value="ATPase domain of HSP90 chaperone/DNA topoisomerase II/histidine kinase"/>
    <property type="match status" value="1"/>
</dbReference>
<evidence type="ECO:0000256" key="3">
    <source>
        <dbReference type="ARBA" id="ARBA00022553"/>
    </source>
</evidence>
<dbReference type="InterPro" id="IPR000700">
    <property type="entry name" value="PAS-assoc_C"/>
</dbReference>
<comment type="caution">
    <text evidence="14">The sequence shown here is derived from an EMBL/GenBank/DDBJ whole genome shotgun (WGS) entry which is preliminary data.</text>
</comment>
<protein>
    <recommendedName>
        <fullName evidence="2">histidine kinase</fullName>
        <ecNumber evidence="2">2.7.13.3</ecNumber>
    </recommendedName>
</protein>
<evidence type="ECO:0000259" key="12">
    <source>
        <dbReference type="PROSITE" id="PS50112"/>
    </source>
</evidence>
<dbReference type="SMART" id="SM00387">
    <property type="entry name" value="HATPase_c"/>
    <property type="match status" value="1"/>
</dbReference>
<dbReference type="InterPro" id="IPR036097">
    <property type="entry name" value="HisK_dim/P_sf"/>
</dbReference>
<feature type="region of interest" description="Disordered" evidence="10">
    <location>
        <begin position="1"/>
        <end position="30"/>
    </location>
</feature>
<dbReference type="SUPFAM" id="SSF47384">
    <property type="entry name" value="Homodimeric domain of signal transducing histidine kinase"/>
    <property type="match status" value="1"/>
</dbReference>
<reference evidence="14 15" key="1">
    <citation type="journal article" date="2013" name="Front. Microbiol.">
        <title>Comparative genomic analyses of the cyanobacterium, Lyngbya aestuarii BL J, a powerful hydrogen producer.</title>
        <authorList>
            <person name="Kothari A."/>
            <person name="Vaughn M."/>
            <person name="Garcia-Pichel F."/>
        </authorList>
    </citation>
    <scope>NUCLEOTIDE SEQUENCE [LARGE SCALE GENOMIC DNA]</scope>
    <source>
        <strain evidence="14 15">BL J</strain>
    </source>
</reference>
<evidence type="ECO:0000256" key="6">
    <source>
        <dbReference type="ARBA" id="ARBA00022777"/>
    </source>
</evidence>
<feature type="compositionally biased region" description="Polar residues" evidence="10">
    <location>
        <begin position="18"/>
        <end position="30"/>
    </location>
</feature>
<dbReference type="Pfam" id="PF00989">
    <property type="entry name" value="PAS"/>
    <property type="match status" value="1"/>
</dbReference>
<dbReference type="InterPro" id="IPR035965">
    <property type="entry name" value="PAS-like_dom_sf"/>
</dbReference>
<dbReference type="SMART" id="SM00086">
    <property type="entry name" value="PAC"/>
    <property type="match status" value="5"/>
</dbReference>
<keyword evidence="8" id="KW-0902">Two-component regulatory system</keyword>
<feature type="domain" description="PAS" evidence="12">
    <location>
        <begin position="293"/>
        <end position="346"/>
    </location>
</feature>
<dbReference type="PANTHER" id="PTHR43065:SF48">
    <property type="entry name" value="HISTIDINE KINASE"/>
    <property type="match status" value="1"/>
</dbReference>
<accession>U7QPE6</accession>
<evidence type="ECO:0000256" key="1">
    <source>
        <dbReference type="ARBA" id="ARBA00000085"/>
    </source>
</evidence>
<dbReference type="InterPro" id="IPR003018">
    <property type="entry name" value="GAF"/>
</dbReference>
<gene>
    <name evidence="14" type="ORF">M595_1030</name>
</gene>
<evidence type="ECO:0000256" key="7">
    <source>
        <dbReference type="ARBA" id="ARBA00022840"/>
    </source>
</evidence>
<evidence type="ECO:0000256" key="8">
    <source>
        <dbReference type="ARBA" id="ARBA00023012"/>
    </source>
</evidence>
<dbReference type="InterPro" id="IPR004358">
    <property type="entry name" value="Sig_transdc_His_kin-like_C"/>
</dbReference>
<feature type="domain" description="PAS" evidence="12">
    <location>
        <begin position="419"/>
        <end position="490"/>
    </location>
</feature>
<proteinExistence type="predicted"/>
<dbReference type="RefSeq" id="WP_023064798.1">
    <property type="nucleotide sequence ID" value="NZ_AUZM01000006.1"/>
</dbReference>
<dbReference type="PROSITE" id="PS50112">
    <property type="entry name" value="PAS"/>
    <property type="match status" value="3"/>
</dbReference>
<dbReference type="Gene3D" id="1.10.287.130">
    <property type="match status" value="1"/>
</dbReference>
<dbReference type="AlphaFoldDB" id="U7QPE6"/>
<keyword evidence="3" id="KW-0597">Phosphoprotein</keyword>
<dbReference type="Gene3D" id="3.30.450.20">
    <property type="entry name" value="PAS domain"/>
    <property type="match status" value="6"/>
</dbReference>
<dbReference type="Pfam" id="PF02518">
    <property type="entry name" value="HATPase_c"/>
    <property type="match status" value="1"/>
</dbReference>
<evidence type="ECO:0000313" key="14">
    <source>
        <dbReference type="EMBL" id="ERT08965.1"/>
    </source>
</evidence>
<evidence type="ECO:0000256" key="2">
    <source>
        <dbReference type="ARBA" id="ARBA00012438"/>
    </source>
</evidence>
<keyword evidence="6" id="KW-0418">Kinase</keyword>
<dbReference type="SMART" id="SM00065">
    <property type="entry name" value="GAF"/>
    <property type="match status" value="1"/>
</dbReference>
<dbReference type="EMBL" id="AUZM01000006">
    <property type="protein sequence ID" value="ERT08965.1"/>
    <property type="molecule type" value="Genomic_DNA"/>
</dbReference>
<dbReference type="Pfam" id="PF13426">
    <property type="entry name" value="PAS_9"/>
    <property type="match status" value="1"/>
</dbReference>
<dbReference type="InterPro" id="IPR013767">
    <property type="entry name" value="PAS_fold"/>
</dbReference>
<dbReference type="GO" id="GO:0005524">
    <property type="term" value="F:ATP binding"/>
    <property type="evidence" value="ECO:0007669"/>
    <property type="project" value="UniProtKB-KW"/>
</dbReference>
<dbReference type="InterPro" id="IPR013656">
    <property type="entry name" value="PAS_4"/>
</dbReference>
<comment type="catalytic activity">
    <reaction evidence="1">
        <text>ATP + protein L-histidine = ADP + protein N-phospho-L-histidine.</text>
        <dbReference type="EC" id="2.7.13.3"/>
    </reaction>
</comment>
<dbReference type="InterPro" id="IPR036890">
    <property type="entry name" value="HATPase_C_sf"/>
</dbReference>
<dbReference type="SUPFAM" id="SSF55781">
    <property type="entry name" value="GAF domain-like"/>
    <property type="match status" value="1"/>
</dbReference>
<evidence type="ECO:0000259" key="13">
    <source>
        <dbReference type="PROSITE" id="PS50113"/>
    </source>
</evidence>
<keyword evidence="4" id="KW-0808">Transferase</keyword>
<dbReference type="SMART" id="SM00091">
    <property type="entry name" value="PAS"/>
    <property type="match status" value="6"/>
</dbReference>
<dbReference type="Gene3D" id="3.30.565.10">
    <property type="entry name" value="Histidine kinase-like ATPase, C-terminal domain"/>
    <property type="match status" value="1"/>
</dbReference>
<evidence type="ECO:0000256" key="4">
    <source>
        <dbReference type="ARBA" id="ARBA00022679"/>
    </source>
</evidence>
<dbReference type="PANTHER" id="PTHR43065">
    <property type="entry name" value="SENSOR HISTIDINE KINASE"/>
    <property type="match status" value="1"/>
</dbReference>
<feature type="coiled-coil region" evidence="9">
    <location>
        <begin position="968"/>
        <end position="998"/>
    </location>
</feature>
<dbReference type="OrthoDB" id="433918at2"/>
<dbReference type="PROSITE" id="PS50113">
    <property type="entry name" value="PAC"/>
    <property type="match status" value="4"/>
</dbReference>
<keyword evidence="15" id="KW-1185">Reference proteome</keyword>
<dbReference type="InterPro" id="IPR029016">
    <property type="entry name" value="GAF-like_dom_sf"/>
</dbReference>
<dbReference type="SUPFAM" id="SSF55785">
    <property type="entry name" value="PYP-like sensor domain (PAS domain)"/>
    <property type="match status" value="6"/>
</dbReference>
<dbReference type="Gene3D" id="3.30.450.40">
    <property type="match status" value="1"/>
</dbReference>
<dbReference type="PRINTS" id="PR00344">
    <property type="entry name" value="BCTRLSENSOR"/>
</dbReference>
<keyword evidence="5" id="KW-0547">Nucleotide-binding</keyword>
<feature type="domain" description="PAC" evidence="13">
    <location>
        <begin position="488"/>
        <end position="543"/>
    </location>
</feature>
<dbReference type="Pfam" id="PF13188">
    <property type="entry name" value="PAS_8"/>
    <property type="match status" value="1"/>
</dbReference>
<name>U7QPE6_9CYAN</name>
<dbReference type="EC" id="2.7.13.3" evidence="2"/>
<dbReference type="GO" id="GO:0000155">
    <property type="term" value="F:phosphorelay sensor kinase activity"/>
    <property type="evidence" value="ECO:0007669"/>
    <property type="project" value="InterPro"/>
</dbReference>
<evidence type="ECO:0000259" key="11">
    <source>
        <dbReference type="PROSITE" id="PS50109"/>
    </source>
</evidence>
<dbReference type="PATRIC" id="fig|1348334.3.peg.1005"/>
<dbReference type="Pfam" id="PF01590">
    <property type="entry name" value="GAF"/>
    <property type="match status" value="1"/>
</dbReference>
<dbReference type="CDD" id="cd00082">
    <property type="entry name" value="HisKA"/>
    <property type="match status" value="1"/>
</dbReference>
<dbReference type="Pfam" id="PF08448">
    <property type="entry name" value="PAS_4"/>
    <property type="match status" value="3"/>
</dbReference>
<dbReference type="CDD" id="cd00130">
    <property type="entry name" value="PAS"/>
    <property type="match status" value="5"/>
</dbReference>
<dbReference type="InterPro" id="IPR003661">
    <property type="entry name" value="HisK_dim/P_dom"/>
</dbReference>
<dbReference type="PROSITE" id="PS50109">
    <property type="entry name" value="HIS_KIN"/>
    <property type="match status" value="1"/>
</dbReference>
<feature type="domain" description="PAC" evidence="13">
    <location>
        <begin position="747"/>
        <end position="799"/>
    </location>
</feature>
<dbReference type="InterPro" id="IPR001610">
    <property type="entry name" value="PAC"/>
</dbReference>
<evidence type="ECO:0000256" key="5">
    <source>
        <dbReference type="ARBA" id="ARBA00022741"/>
    </source>
</evidence>
<feature type="domain" description="Histidine kinase" evidence="11">
    <location>
        <begin position="1007"/>
        <end position="1264"/>
    </location>
</feature>
<dbReference type="Proteomes" id="UP000017127">
    <property type="component" value="Unassembled WGS sequence"/>
</dbReference>
<sequence length="1264" mass="144469">MNPSNSDHPVKKPLSADAQISTPDQMNPLNTRTPEALLRLKDAAMEAAIDAIALLENGRYLYLNSQHLRMFGYNDVQELIGQPWQVLYEPEEANRLQKQAIPIVESVGHWHGEAIAKRKDGSTFVQDVSLTYTEDQVLICVCRNITQRKQAEQQQADLLEQLRRSNAILQAQQEASLEGFLIIDQNRQVISHNQKFCQLWQIPQTLIKRGKDPELLRYVLDQLASPKEFIDKVEYVYQHRELIIEDEIQLKDGRIFERYCAPLPSPSGGYYGRIWSFRDISDRIAMEEQLRVSDQRLSLLVQQTPLAVIEWNTEFQVTAWNPAAEHIFGYTASEVFGKNLEFLIPEFEQAQVSDVVADLLTQKNGSYSINQNQTKDGRLITCQWYNTPLVTAEGELVGVVSMAIDITEQKRIQVELQRSQAQLQAILDNTPVAIYVKDLEGRYILLNRAIEDIFQIKQADWIGKTDLEVMPPTIAESILENDLQVILKGQSIHLEETVISQGEERHFVAVKFPLLNENNQPYALCGISTDITDFKRTEQELKTQKSFLQSIWDNINYGIFVLDVINQGEDFRFVSFNPAIIKTSNQSLESLVGKTLKQVFPQEMTKAFIPRYVEVVHSGESISFEEQFSNEHDLSWWFITLAPLKNAQGKVYKIIGTSENITERKRIEEKLRTQQNQIKYLLNNIPHMAWLKNKNGQFIAVNEPLSRRCGLTPENMIGKTDSELLNAEFARKVIRDNRQVLVSKQPQRIEQRIIDAQGKVSWLEIYKTPIIGDKNQAIGTVGIAIEITDRKQTEQYFRQQARREKILNQLTTQIRKSLEFETILQTSLASVKDCLTVDRCGFSVYYPHVEQPYWEVIQDSHNEDLPDFKGQIFSAAVIAPITERALNAEVIKIVDADLEENRIFRQALRATKTKSMVSIPLQRSSGQIGLLTCSIHQNKVRNWTDEEVNLLQAVVEQLAIAFKQAELYEQTRTKAQELEQAMQELRRTQAQMIQNEKMSSLGQVVAGVAHEINNPASFIYGNLTHTHDYANDLLKLIELYQTHYPNPPSEIETEIAKVDLEFIMEDLPKLIHSMQNGAERIKKIVESLRTFSRLDEAELKTIDLHKGIESTLMIVESRLYKNSNHPAIEVIKEYGNLPRIECYAGQLNQVFINILSNAIDALEDSLKQIRESGQTFENPQIKIRTGLTPDHQVMIAIANNGLEIPAEIQQHIFDPFFTTKPVGKGTGMGLSICYQIITEKHGGSIECISQPKQGTEFIIHIPIR</sequence>
<dbReference type="InterPro" id="IPR003594">
    <property type="entry name" value="HATPase_dom"/>
</dbReference>
<dbReference type="GO" id="GO:0006355">
    <property type="term" value="P:regulation of DNA-templated transcription"/>
    <property type="evidence" value="ECO:0007669"/>
    <property type="project" value="InterPro"/>
</dbReference>
<organism evidence="14 15">
    <name type="scientific">Lyngbya aestuarii BL J</name>
    <dbReference type="NCBI Taxonomy" id="1348334"/>
    <lineage>
        <taxon>Bacteria</taxon>
        <taxon>Bacillati</taxon>
        <taxon>Cyanobacteriota</taxon>
        <taxon>Cyanophyceae</taxon>
        <taxon>Oscillatoriophycideae</taxon>
        <taxon>Oscillatoriales</taxon>
        <taxon>Microcoleaceae</taxon>
        <taxon>Lyngbya</taxon>
    </lineage>
</organism>
<feature type="domain" description="PAS" evidence="12">
    <location>
        <begin position="674"/>
        <end position="744"/>
    </location>
</feature>
<evidence type="ECO:0000256" key="10">
    <source>
        <dbReference type="SAM" id="MobiDB-lite"/>
    </source>
</evidence>
<dbReference type="InterPro" id="IPR000014">
    <property type="entry name" value="PAS"/>
</dbReference>
<feature type="domain" description="PAC" evidence="13">
    <location>
        <begin position="622"/>
        <end position="673"/>
    </location>
</feature>
<feature type="domain" description="PAC" evidence="13">
    <location>
        <begin position="363"/>
        <end position="418"/>
    </location>
</feature>